<proteinExistence type="predicted"/>
<dbReference type="Proteomes" id="UP000242949">
    <property type="component" value="Unassembled WGS sequence"/>
</dbReference>
<dbReference type="AlphaFoldDB" id="A0A1G6HCN2"/>
<name>A0A1G6HCN2_9BACI</name>
<gene>
    <name evidence="1" type="ORF">SAMN05421734_102490</name>
</gene>
<organism evidence="1 2">
    <name type="scientific">Pelagirhabdus alkalitolerans</name>
    <dbReference type="NCBI Taxonomy" id="1612202"/>
    <lineage>
        <taxon>Bacteria</taxon>
        <taxon>Bacillati</taxon>
        <taxon>Bacillota</taxon>
        <taxon>Bacilli</taxon>
        <taxon>Bacillales</taxon>
        <taxon>Bacillaceae</taxon>
        <taxon>Pelagirhabdus</taxon>
    </lineage>
</organism>
<keyword evidence="2" id="KW-1185">Reference proteome</keyword>
<dbReference type="OrthoDB" id="2962251at2"/>
<accession>A0A1G6HCN2</accession>
<protein>
    <submittedName>
        <fullName evidence="1">Uncharacterized protein</fullName>
    </submittedName>
</protein>
<evidence type="ECO:0000313" key="1">
    <source>
        <dbReference type="EMBL" id="SDB92039.1"/>
    </source>
</evidence>
<dbReference type="RefSeq" id="WP_090793760.1">
    <property type="nucleotide sequence ID" value="NZ_FMYI01000002.1"/>
</dbReference>
<sequence>MAILDCSDGNTAINSLAKIYNVSNNDIMNFLFTKIHEVVSYPQKYDEIYDINELHSYLFGKSCSGLNIQSIIVFHLTTDFVKESIEANGLINLYDIGKSDNFLRNYLANHDVNIESNKGQIEISYQNRPIKCDNSLYNRRLRKDHCINGFLYNNEIEEDSNVKHLIECPEIVQNISECVKCVDLKRDWKGNPIIVKFKVGLRHLNIRDTGNWSMETEKELEEHLILNTLNYILNWLHNDLEHYSNKMIFLKENYSVPPEDIVDFLELEKLNISS</sequence>
<reference evidence="2" key="1">
    <citation type="submission" date="2016-09" db="EMBL/GenBank/DDBJ databases">
        <authorList>
            <person name="Varghese N."/>
            <person name="Submissions S."/>
        </authorList>
    </citation>
    <scope>NUCLEOTIDE SEQUENCE [LARGE SCALE GENOMIC DNA]</scope>
    <source>
        <strain evidence="2">S5</strain>
    </source>
</reference>
<dbReference type="EMBL" id="FMYI01000002">
    <property type="protein sequence ID" value="SDB92039.1"/>
    <property type="molecule type" value="Genomic_DNA"/>
</dbReference>
<evidence type="ECO:0000313" key="2">
    <source>
        <dbReference type="Proteomes" id="UP000242949"/>
    </source>
</evidence>
<dbReference type="STRING" id="1612202.SAMN05421734_102490"/>